<dbReference type="Pfam" id="PF00067">
    <property type="entry name" value="p450"/>
    <property type="match status" value="1"/>
</dbReference>
<dbReference type="PANTHER" id="PTHR46696">
    <property type="entry name" value="P450, PUTATIVE (EUROFUNG)-RELATED"/>
    <property type="match status" value="1"/>
</dbReference>
<dbReference type="PROSITE" id="PS00086">
    <property type="entry name" value="CYTOCHROME_P450"/>
    <property type="match status" value="1"/>
</dbReference>
<keyword evidence="6 7" id="KW-0503">Monooxygenase</keyword>
<dbReference type="SUPFAM" id="SSF48264">
    <property type="entry name" value="Cytochrome P450"/>
    <property type="match status" value="1"/>
</dbReference>
<name>A0ABN2I8W2_9ACTN</name>
<evidence type="ECO:0000256" key="2">
    <source>
        <dbReference type="ARBA" id="ARBA00022617"/>
    </source>
</evidence>
<keyword evidence="4 7" id="KW-0560">Oxidoreductase</keyword>
<organism evidence="8 9">
    <name type="scientific">Fodinicola feengrottensis</name>
    <dbReference type="NCBI Taxonomy" id="435914"/>
    <lineage>
        <taxon>Bacteria</taxon>
        <taxon>Bacillati</taxon>
        <taxon>Actinomycetota</taxon>
        <taxon>Actinomycetes</taxon>
        <taxon>Mycobacteriales</taxon>
        <taxon>Fodinicola</taxon>
    </lineage>
</organism>
<reference evidence="8 9" key="1">
    <citation type="journal article" date="2019" name="Int. J. Syst. Evol. Microbiol.">
        <title>The Global Catalogue of Microorganisms (GCM) 10K type strain sequencing project: providing services to taxonomists for standard genome sequencing and annotation.</title>
        <authorList>
            <consortium name="The Broad Institute Genomics Platform"/>
            <consortium name="The Broad Institute Genome Sequencing Center for Infectious Disease"/>
            <person name="Wu L."/>
            <person name="Ma J."/>
        </authorList>
    </citation>
    <scope>NUCLEOTIDE SEQUENCE [LARGE SCALE GENOMIC DNA]</scope>
    <source>
        <strain evidence="8 9">JCM 14718</strain>
    </source>
</reference>
<dbReference type="InterPro" id="IPR001128">
    <property type="entry name" value="Cyt_P450"/>
</dbReference>
<evidence type="ECO:0000313" key="9">
    <source>
        <dbReference type="Proteomes" id="UP001500618"/>
    </source>
</evidence>
<comment type="caution">
    <text evidence="8">The sequence shown here is derived from an EMBL/GenBank/DDBJ whole genome shotgun (WGS) entry which is preliminary data.</text>
</comment>
<keyword evidence="2 7" id="KW-0349">Heme</keyword>
<dbReference type="PRINTS" id="PR00359">
    <property type="entry name" value="BP450"/>
</dbReference>
<dbReference type="Gene3D" id="1.10.630.10">
    <property type="entry name" value="Cytochrome P450"/>
    <property type="match status" value="1"/>
</dbReference>
<dbReference type="InterPro" id="IPR036396">
    <property type="entry name" value="Cyt_P450_sf"/>
</dbReference>
<proteinExistence type="inferred from homology"/>
<evidence type="ECO:0000256" key="6">
    <source>
        <dbReference type="ARBA" id="ARBA00023033"/>
    </source>
</evidence>
<evidence type="ECO:0000313" key="8">
    <source>
        <dbReference type="EMBL" id="GAA1700649.1"/>
    </source>
</evidence>
<evidence type="ECO:0000256" key="1">
    <source>
        <dbReference type="ARBA" id="ARBA00010617"/>
    </source>
</evidence>
<accession>A0ABN2I8W2</accession>
<dbReference type="PANTHER" id="PTHR46696:SF1">
    <property type="entry name" value="CYTOCHROME P450 YJIB-RELATED"/>
    <property type="match status" value="1"/>
</dbReference>
<evidence type="ECO:0000256" key="7">
    <source>
        <dbReference type="RuleBase" id="RU000461"/>
    </source>
</evidence>
<protein>
    <submittedName>
        <fullName evidence="8">Cytochrome P450</fullName>
    </submittedName>
</protein>
<dbReference type="InterPro" id="IPR017972">
    <property type="entry name" value="Cyt_P450_CS"/>
</dbReference>
<gene>
    <name evidence="8" type="ORF">GCM10009765_57660</name>
</gene>
<sequence length="410" mass="45827">MADAPKMFTPEFLANPHPVWKHLRETAPVVPVVYPGEMTIYFVTRFDEVRSVLADTRFSKDRSALTDGDLRPERFERDERLAAFHQNLNMVDPPNHSRLRRVVGRQLPPRKVRALEDRARAYARELLEKFAETGKADLIGDLVLPFAEKILGDFNGTDVLTAEENRFMRDKISLLISPPYDLRLDDFEVLKHEIMEVIVTLLERREANPNDCVFSGFIAERDAGELSELELFALTITMLFSGIESVIAFTGTALHSLLRNPEQLELLKARPELLQNAIEELIRYDSGTQIGTFRFTREEIEVGGVAIPAGSTVCPLLAAAHRDPAKFANPDRLDITREDNHHLGFGLGIHNCIGALFGRMLAGIAVEAIVTGLADVRLAVEPADLKWKPGLLHRALFELPVAFAPVGVPA</sequence>
<dbReference type="InterPro" id="IPR002397">
    <property type="entry name" value="Cyt_P450_B"/>
</dbReference>
<keyword evidence="9" id="KW-1185">Reference proteome</keyword>
<keyword evidence="3 7" id="KW-0479">Metal-binding</keyword>
<evidence type="ECO:0000256" key="4">
    <source>
        <dbReference type="ARBA" id="ARBA00023002"/>
    </source>
</evidence>
<comment type="similarity">
    <text evidence="1 7">Belongs to the cytochrome P450 family.</text>
</comment>
<dbReference type="RefSeq" id="WP_344313475.1">
    <property type="nucleotide sequence ID" value="NZ_BAAANY010000023.1"/>
</dbReference>
<dbReference type="Proteomes" id="UP001500618">
    <property type="component" value="Unassembled WGS sequence"/>
</dbReference>
<dbReference type="EMBL" id="BAAANY010000023">
    <property type="protein sequence ID" value="GAA1700649.1"/>
    <property type="molecule type" value="Genomic_DNA"/>
</dbReference>
<evidence type="ECO:0000256" key="3">
    <source>
        <dbReference type="ARBA" id="ARBA00022723"/>
    </source>
</evidence>
<evidence type="ECO:0000256" key="5">
    <source>
        <dbReference type="ARBA" id="ARBA00023004"/>
    </source>
</evidence>
<keyword evidence="5 7" id="KW-0408">Iron</keyword>